<keyword evidence="7" id="KW-0539">Nucleus</keyword>
<evidence type="ECO:0000313" key="12">
    <source>
        <dbReference type="Proteomes" id="UP001501920"/>
    </source>
</evidence>
<evidence type="ECO:0000256" key="4">
    <source>
        <dbReference type="ARBA" id="ARBA00022737"/>
    </source>
</evidence>
<dbReference type="PANTHER" id="PTHR13976">
    <property type="entry name" value="HETEROGENEOUS NUCLEAR RIBONUCLEOPROTEIN-RELATED"/>
    <property type="match status" value="1"/>
</dbReference>
<evidence type="ECO:0000256" key="9">
    <source>
        <dbReference type="PROSITE-ProRule" id="PRU00176"/>
    </source>
</evidence>
<dbReference type="CDD" id="cd12742">
    <property type="entry name" value="RRM3_ESRP1_ESRP2"/>
    <property type="match status" value="1"/>
</dbReference>
<keyword evidence="12" id="KW-1185">Reference proteome</keyword>
<evidence type="ECO:0000259" key="10">
    <source>
        <dbReference type="PROSITE" id="PS50102"/>
    </source>
</evidence>
<dbReference type="Gene3D" id="3.30.70.330">
    <property type="match status" value="4"/>
</dbReference>
<keyword evidence="6" id="KW-0508">mRNA splicing</keyword>
<dbReference type="AlphaFoldDB" id="A0AAR2KEL6"/>
<dbReference type="GO" id="GO:0006397">
    <property type="term" value="P:mRNA processing"/>
    <property type="evidence" value="ECO:0007669"/>
    <property type="project" value="UniProtKB-KW"/>
</dbReference>
<proteinExistence type="inferred from homology"/>
<comment type="similarity">
    <text evidence="2">Belongs to the ESRP family.</text>
</comment>
<dbReference type="SMART" id="SM00360">
    <property type="entry name" value="RRM"/>
    <property type="match status" value="3"/>
</dbReference>
<protein>
    <recommendedName>
        <fullName evidence="10">RRM domain-containing protein</fullName>
    </recommendedName>
</protein>
<comment type="function">
    <text evidence="8">mRNA splicing factor that regulates the formation of epithelial cell-specific isoforms. Specifically regulates the expression of FGFR2-IIIb, an epithelial cell-specific isoform of fgfr2. Acts by directly binding specific sequences in mRNAs. Binds the GU-rich sequence motifs in the ISE/ISS-3, a cis-element regulatory region present in the mRNA of fgfr2.</text>
</comment>
<dbReference type="Ensembl" id="ENSPNAT00000074471.1">
    <property type="protein sequence ID" value="ENSPNAP00000060882.1"/>
    <property type="gene ID" value="ENSPNAG00000014736.2"/>
</dbReference>
<evidence type="ECO:0000313" key="11">
    <source>
        <dbReference type="Ensembl" id="ENSPNAP00000060882.1"/>
    </source>
</evidence>
<dbReference type="InterPro" id="IPR000504">
    <property type="entry name" value="RRM_dom"/>
</dbReference>
<evidence type="ECO:0000256" key="3">
    <source>
        <dbReference type="ARBA" id="ARBA00022664"/>
    </source>
</evidence>
<keyword evidence="5 9" id="KW-0694">RNA-binding</keyword>
<organism evidence="11 12">
    <name type="scientific">Pygocentrus nattereri</name>
    <name type="common">Red-bellied piranha</name>
    <dbReference type="NCBI Taxonomy" id="42514"/>
    <lineage>
        <taxon>Eukaryota</taxon>
        <taxon>Metazoa</taxon>
        <taxon>Chordata</taxon>
        <taxon>Craniata</taxon>
        <taxon>Vertebrata</taxon>
        <taxon>Euteleostomi</taxon>
        <taxon>Actinopterygii</taxon>
        <taxon>Neopterygii</taxon>
        <taxon>Teleostei</taxon>
        <taxon>Ostariophysi</taxon>
        <taxon>Characiformes</taxon>
        <taxon>Characoidei</taxon>
        <taxon>Pygocentrus</taxon>
    </lineage>
</organism>
<dbReference type="Gene3D" id="3.30.420.10">
    <property type="entry name" value="Ribonuclease H-like superfamily/Ribonuclease H"/>
    <property type="match status" value="1"/>
</dbReference>
<dbReference type="SUPFAM" id="SSF53098">
    <property type="entry name" value="Ribonuclease H-like"/>
    <property type="match status" value="1"/>
</dbReference>
<dbReference type="GO" id="GO:0008380">
    <property type="term" value="P:RNA splicing"/>
    <property type="evidence" value="ECO:0007669"/>
    <property type="project" value="UniProtKB-KW"/>
</dbReference>
<dbReference type="FunFam" id="3.30.70.330:FF:000070">
    <property type="entry name" value="Epithelial splicing regulatory protein 1"/>
    <property type="match status" value="1"/>
</dbReference>
<dbReference type="PROSITE" id="PS50102">
    <property type="entry name" value="RRM"/>
    <property type="match status" value="1"/>
</dbReference>
<dbReference type="CDD" id="cd12740">
    <property type="entry name" value="RRM2_ESRP2"/>
    <property type="match status" value="1"/>
</dbReference>
<dbReference type="GO" id="GO:0003723">
    <property type="term" value="F:RNA binding"/>
    <property type="evidence" value="ECO:0007669"/>
    <property type="project" value="UniProtKB-UniRule"/>
</dbReference>
<evidence type="ECO:0000256" key="5">
    <source>
        <dbReference type="ARBA" id="ARBA00022884"/>
    </source>
</evidence>
<dbReference type="InterPro" id="IPR035979">
    <property type="entry name" value="RBD_domain_sf"/>
</dbReference>
<dbReference type="GO" id="GO:0005634">
    <property type="term" value="C:nucleus"/>
    <property type="evidence" value="ECO:0007669"/>
    <property type="project" value="UniProtKB-SubCell"/>
</dbReference>
<dbReference type="InterPro" id="IPR012337">
    <property type="entry name" value="RNaseH-like_sf"/>
</dbReference>
<dbReference type="InterPro" id="IPR012677">
    <property type="entry name" value="Nucleotide-bd_a/b_plait_sf"/>
</dbReference>
<reference evidence="11" key="3">
    <citation type="submission" date="2025-09" db="UniProtKB">
        <authorList>
            <consortium name="Ensembl"/>
        </authorList>
    </citation>
    <scope>IDENTIFICATION</scope>
</reference>
<keyword evidence="3" id="KW-0507">mRNA processing</keyword>
<dbReference type="SUPFAM" id="SSF54928">
    <property type="entry name" value="RNA-binding domain, RBD"/>
    <property type="match status" value="3"/>
</dbReference>
<keyword evidence="4" id="KW-0677">Repeat</keyword>
<dbReference type="FunFam" id="3.30.70.330:FF:000041">
    <property type="entry name" value="Epithelial splicing regulatory protein 1"/>
    <property type="match status" value="1"/>
</dbReference>
<reference evidence="11 12" key="1">
    <citation type="submission" date="2020-10" db="EMBL/GenBank/DDBJ databases">
        <title>Pygocentrus nattereri (red-bellied piranha) genome, fPygNat1, primary haplotype.</title>
        <authorList>
            <person name="Myers G."/>
            <person name="Meyer A."/>
            <person name="Karagic N."/>
            <person name="Pippel M."/>
            <person name="Winkler S."/>
            <person name="Tracey A."/>
            <person name="Wood J."/>
            <person name="Formenti G."/>
            <person name="Howe K."/>
            <person name="Fedrigo O."/>
            <person name="Jarvis E.D."/>
        </authorList>
    </citation>
    <scope>NUCLEOTIDE SEQUENCE [LARGE SCALE GENOMIC DNA]</scope>
</reference>
<sequence length="691" mass="76527">MASHSDTLVVFFGATAGANGGKLGSDEREIILLVWQIVDLHEKKVGKIQQRLIKPDTIELTDQCKEETGLSVEELCKAEPLDTVLQQFQQAVSAEVKALGRSSYTLCVDGPLLIRQAIHPEASKKNLVLPECFYSFVDLKREFHKCCPNAGPVKDLTLPSMCASVIIKQPLCLFPDHKFSLFETVKYKFESGACSKTEAVDSETVIRARGLPWQSSDQDIARFFKGLNIAKGGVALCLNTQGRRNGEALVRFINSEHRDMALERHKHHMGSRYIEVYKATGEEFLKIAGGTSNEVAQFLSKENQVIIRMRGLPFTATQQDVLGFLGPESPVTDGTEGLLFVKYPDGRPTGDAFVLFACEEYAQNALKKHKQILGKRYIELFRSTAAEVQQVLNRYMSTPLISTLPPPPMVPVSTRDCVRLRGLPYTAAIEDILEFMGEHTIDIKPHGVHMVLNQQGRPSGDAFIQMKSADRAFMVTQKCHKKMMKDRYVEVFQCSAEEMSFVLMGGTLNRSGLSPPPCKLPCLSPPTYAAFPAQTAMLSTEAAALYQPPLLATPRTPQPPTHSPAPTLTYYSPQPQLYMNMNMNYTAYYPRYYSIMTVIHITQYDFLYALCSNIIDLLTNLLSINLSPSTVSYFAAPPGSMAAAVAQPAAPVLPQPGALVRMQGLPYSAGVKDILSFFQGYQVTIVNITTH</sequence>
<gene>
    <name evidence="11" type="primary">ESRP2</name>
</gene>
<dbReference type="GeneTree" id="ENSGT00940000157187"/>
<name>A0AAR2KEL6_PYGNA</name>
<feature type="domain" description="RRM" evidence="10">
    <location>
        <begin position="204"/>
        <end position="281"/>
    </location>
</feature>
<dbReference type="FunFam" id="3.30.70.330:FF:000056">
    <property type="entry name" value="epithelial splicing regulatory protein 1 isoform X1"/>
    <property type="match status" value="1"/>
</dbReference>
<accession>A0AAR2KEL6</accession>
<evidence type="ECO:0000256" key="8">
    <source>
        <dbReference type="ARBA" id="ARBA00055335"/>
    </source>
</evidence>
<dbReference type="InterPro" id="IPR050666">
    <property type="entry name" value="ESRP"/>
</dbReference>
<dbReference type="Proteomes" id="UP001501920">
    <property type="component" value="Chromosome 25"/>
</dbReference>
<dbReference type="GO" id="GO:1904888">
    <property type="term" value="P:cranial skeletal system development"/>
    <property type="evidence" value="ECO:0007669"/>
    <property type="project" value="UniProtKB-ARBA"/>
</dbReference>
<evidence type="ECO:0000256" key="2">
    <source>
        <dbReference type="ARBA" id="ARBA00008866"/>
    </source>
</evidence>
<evidence type="ECO:0000256" key="7">
    <source>
        <dbReference type="ARBA" id="ARBA00023242"/>
    </source>
</evidence>
<comment type="subcellular location">
    <subcellularLocation>
        <location evidence="1">Nucleus</location>
    </subcellularLocation>
</comment>
<evidence type="ECO:0000256" key="1">
    <source>
        <dbReference type="ARBA" id="ARBA00004123"/>
    </source>
</evidence>
<reference evidence="11" key="2">
    <citation type="submission" date="2025-08" db="UniProtKB">
        <authorList>
            <consortium name="Ensembl"/>
        </authorList>
    </citation>
    <scope>IDENTIFICATION</scope>
</reference>
<evidence type="ECO:0000256" key="6">
    <source>
        <dbReference type="ARBA" id="ARBA00023187"/>
    </source>
</evidence>
<dbReference type="InterPro" id="IPR036397">
    <property type="entry name" value="RNaseH_sf"/>
</dbReference>